<dbReference type="EMBL" id="JANBQF010000368">
    <property type="protein sequence ID" value="KAJ2001765.1"/>
    <property type="molecule type" value="Genomic_DNA"/>
</dbReference>
<dbReference type="InterPro" id="IPR001227">
    <property type="entry name" value="Ac_transferase_dom_sf"/>
</dbReference>
<dbReference type="OrthoDB" id="5417908at2759"/>
<keyword evidence="1 3" id="KW-0808">Transferase</keyword>
<proteinExistence type="predicted"/>
<sequence length="872" mass="94862">MTNDISASAKKLELQISLQENPVVLRDEKEGDPSAIVRGQVTVISRESQPLRMIQVLLTGTKVLESTQQMGGTGSNKRVLIKEAKILDHEPSLTHYAQASYSLPFEFALPNSLPPTMNVPRCSVEYSISATALKCESAPPLLRLFSSKPPSTLIDLRLVRYKTTAGDLPDHASPARPVVKVGTLGAIRNGRGTLPYRVIMDKAVAAPGSSIGFKLGVYPPGEIPDFSPAEFADLINLVTTSAKSSPASGDENAGDHHESEEPEPTDAHSAISTPRSLLPPTYNAPEHTDGWAMATAAALANNKATVAAYKVHAKLVQRVCYLTDHDLVADTNDSVYLFWTKRVVCEKRVSNCLDISQTTMAGGDQAMHLDWTMTLPDDLQYDVTTPDIQHGAVGLDLEVPVDDLDRVQTLAISFSAGPTEALSSIELHADFILYCVEHGSPGAALAVFDAFCRAFDTAATDIHVVVQAQGLDEPAVRRVLKGYFSAWSIVTSQRGLLAWPVAPAPALFTDAGAEPAGLMALFGGQRGVGSYVDETVWLFDVYRPLLLDYVSHMSAFLHRESQDRRVSRVYRKGLNILQWLAVDGKMPDKQYILSMPVCLPLVGLTQLMHVMVLCKTLRVSPGELVRRFKASPVDKPRPMVSVQGIVKPELEQYIASFNSRQAESEDFVYLAVVNAADQFIVAGQINSTTSFVEYLCLESADPDKDRSRVPYSKRRPVINTQHTTISAPYHCALLNPVIDAIYTVAVEKQWLLHASDMQIAVQASDDGHDIRAETDLTKYLFTSICVLPVDWPLATQCAGISHIVDFGPGGLSGFGLLAYKNVEGLGVPVICAGALVSRSSKPYMGAKADLYKTDFADISVAPNWQTMFGPKL</sequence>
<dbReference type="Gene3D" id="3.40.366.10">
    <property type="entry name" value="Malonyl-Coenzyme A Acyl Carrier Protein, domain 2"/>
    <property type="match status" value="2"/>
</dbReference>
<organism evidence="3 4">
    <name type="scientific">Coemansia thaxteri</name>
    <dbReference type="NCBI Taxonomy" id="2663907"/>
    <lineage>
        <taxon>Eukaryota</taxon>
        <taxon>Fungi</taxon>
        <taxon>Fungi incertae sedis</taxon>
        <taxon>Zoopagomycota</taxon>
        <taxon>Kickxellomycotina</taxon>
        <taxon>Kickxellomycetes</taxon>
        <taxon>Kickxellales</taxon>
        <taxon>Kickxellaceae</taxon>
        <taxon>Coemansia</taxon>
    </lineage>
</organism>
<dbReference type="InterPro" id="IPR014752">
    <property type="entry name" value="Arrestin-like_C"/>
</dbReference>
<comment type="caution">
    <text evidence="3">The sequence shown here is derived from an EMBL/GenBank/DDBJ whole genome shotgun (WGS) entry which is preliminary data.</text>
</comment>
<gene>
    <name evidence="3" type="primary">fas2_9</name>
    <name evidence="3" type="ORF">H4R26_003958</name>
</gene>
<evidence type="ECO:0000256" key="1">
    <source>
        <dbReference type="ARBA" id="ARBA00022679"/>
    </source>
</evidence>
<dbReference type="Proteomes" id="UP001150907">
    <property type="component" value="Unassembled WGS sequence"/>
</dbReference>
<keyword evidence="3" id="KW-0012">Acyltransferase</keyword>
<dbReference type="PANTHER" id="PTHR10982">
    <property type="entry name" value="MALONYL COA-ACYL CARRIER PROTEIN TRANSACYLASE"/>
    <property type="match status" value="1"/>
</dbReference>
<dbReference type="Gene3D" id="2.60.40.640">
    <property type="match status" value="1"/>
</dbReference>
<evidence type="ECO:0000256" key="2">
    <source>
        <dbReference type="SAM" id="MobiDB-lite"/>
    </source>
</evidence>
<dbReference type="EC" id="2.3.1.86" evidence="3"/>
<dbReference type="PANTHER" id="PTHR10982:SF21">
    <property type="entry name" value="FATTY ACID SYNTHASE SUBUNIT BETA"/>
    <property type="match status" value="1"/>
</dbReference>
<feature type="non-terminal residue" evidence="3">
    <location>
        <position position="872"/>
    </location>
</feature>
<dbReference type="AlphaFoldDB" id="A0A9W8BDL9"/>
<dbReference type="Gene3D" id="6.20.240.10">
    <property type="match status" value="1"/>
</dbReference>
<evidence type="ECO:0000313" key="3">
    <source>
        <dbReference type="EMBL" id="KAJ2001765.1"/>
    </source>
</evidence>
<dbReference type="SUPFAM" id="SSF52151">
    <property type="entry name" value="FabD/lysophospholipase-like"/>
    <property type="match status" value="1"/>
</dbReference>
<keyword evidence="4" id="KW-1185">Reference proteome</keyword>
<protein>
    <submittedName>
        <fullName evidence="3">Fatty acid synthase alpha subunit Lsd1</fullName>
        <ecNumber evidence="3">2.3.1.86</ecNumber>
    </submittedName>
</protein>
<dbReference type="GO" id="GO:0004321">
    <property type="term" value="F:fatty-acyl-CoA synthase activity"/>
    <property type="evidence" value="ECO:0007669"/>
    <property type="project" value="UniProtKB-EC"/>
</dbReference>
<name>A0A9W8BDL9_9FUNG</name>
<dbReference type="InterPro" id="IPR050830">
    <property type="entry name" value="Fungal_FAS"/>
</dbReference>
<evidence type="ECO:0000313" key="4">
    <source>
        <dbReference type="Proteomes" id="UP001150907"/>
    </source>
</evidence>
<dbReference type="InterPro" id="IPR016035">
    <property type="entry name" value="Acyl_Trfase/lysoPLipase"/>
</dbReference>
<reference evidence="3" key="1">
    <citation type="submission" date="2022-07" db="EMBL/GenBank/DDBJ databases">
        <title>Phylogenomic reconstructions and comparative analyses of Kickxellomycotina fungi.</title>
        <authorList>
            <person name="Reynolds N.K."/>
            <person name="Stajich J.E."/>
            <person name="Barry K."/>
            <person name="Grigoriev I.V."/>
            <person name="Crous P."/>
            <person name="Smith M.E."/>
        </authorList>
    </citation>
    <scope>NUCLEOTIDE SEQUENCE</scope>
    <source>
        <strain evidence="3">IMI 214461</strain>
    </source>
</reference>
<accession>A0A9W8BDL9</accession>
<feature type="region of interest" description="Disordered" evidence="2">
    <location>
        <begin position="242"/>
        <end position="279"/>
    </location>
</feature>